<feature type="binding site" evidence="8">
    <location>
        <begin position="270"/>
        <end position="273"/>
    </location>
    <ligand>
        <name>GTP</name>
        <dbReference type="ChEBI" id="CHEBI:37565"/>
    </ligand>
</feature>
<dbReference type="FunFam" id="3.40.50.300:FF:000563">
    <property type="entry name" value="Guanine nucleotide-binding protein alpha subunit"/>
    <property type="match status" value="1"/>
</dbReference>
<dbReference type="SUPFAM" id="SSF52540">
    <property type="entry name" value="P-loop containing nucleoside triphosphate hydrolases"/>
    <property type="match status" value="1"/>
</dbReference>
<reference evidence="10 11" key="1">
    <citation type="submission" date="2014-04" db="EMBL/GenBank/DDBJ databases">
        <title>A new species of microsporidia sheds light on the evolution of extreme parasitism.</title>
        <authorList>
            <person name="Haag K.L."/>
            <person name="James T.Y."/>
            <person name="Larsson R."/>
            <person name="Schaer T.M."/>
            <person name="Refardt D."/>
            <person name="Pombert J.-F."/>
            <person name="Ebert D."/>
        </authorList>
    </citation>
    <scope>NUCLEOTIDE SEQUENCE [LARGE SCALE GENOMIC DNA]</scope>
    <source>
        <strain evidence="10 11">UGP3</strain>
        <tissue evidence="10">Spores</tissue>
    </source>
</reference>
<evidence type="ECO:0008006" key="12">
    <source>
        <dbReference type="Google" id="ProtNLM"/>
    </source>
</evidence>
<accession>A0A098VPL4</accession>
<keyword evidence="7" id="KW-0807">Transducer</keyword>
<dbReference type="PANTHER" id="PTHR10218:SF302">
    <property type="entry name" value="GUANINE NUCLEOTIDE-BINDING PROTEIN ALPHA-5 SUBUNIT"/>
    <property type="match status" value="1"/>
</dbReference>
<dbReference type="GO" id="GO:0005737">
    <property type="term" value="C:cytoplasm"/>
    <property type="evidence" value="ECO:0007669"/>
    <property type="project" value="TreeGrafter"/>
</dbReference>
<dbReference type="FunFam" id="1.10.400.10:FF:000007">
    <property type="entry name" value="Guanine nucleotide-binding protein subunit alpha"/>
    <property type="match status" value="1"/>
</dbReference>
<proteinExistence type="predicted"/>
<evidence type="ECO:0000256" key="8">
    <source>
        <dbReference type="PIRSR" id="PIRSR601019-1"/>
    </source>
</evidence>
<dbReference type="SMART" id="SM00275">
    <property type="entry name" value="G_alpha"/>
    <property type="match status" value="1"/>
</dbReference>
<dbReference type="HOGENOM" id="CLU_014184_6_0_1"/>
<keyword evidence="2 9" id="KW-0479">Metal-binding</keyword>
<evidence type="ECO:0000313" key="10">
    <source>
        <dbReference type="EMBL" id="KGG50963.1"/>
    </source>
</evidence>
<evidence type="ECO:0000313" key="11">
    <source>
        <dbReference type="Proteomes" id="UP000029725"/>
    </source>
</evidence>
<evidence type="ECO:0000256" key="5">
    <source>
        <dbReference type="ARBA" id="ARBA00023134"/>
    </source>
</evidence>
<dbReference type="VEuPathDB" id="MicrosporidiaDB:DI09_4p460"/>
<keyword evidence="4 9" id="KW-0460">Magnesium</keyword>
<dbReference type="Proteomes" id="UP000029725">
    <property type="component" value="Unassembled WGS sequence"/>
</dbReference>
<dbReference type="GO" id="GO:0005834">
    <property type="term" value="C:heterotrimeric G-protein complex"/>
    <property type="evidence" value="ECO:0007669"/>
    <property type="project" value="InterPro"/>
</dbReference>
<evidence type="ECO:0000256" key="7">
    <source>
        <dbReference type="ARBA" id="ARBA00023224"/>
    </source>
</evidence>
<dbReference type="InterPro" id="IPR001019">
    <property type="entry name" value="Gprotein_alpha_su"/>
</dbReference>
<gene>
    <name evidence="10" type="ORF">DI09_4p460</name>
</gene>
<feature type="binding site" evidence="8">
    <location>
        <position position="326"/>
    </location>
    <ligand>
        <name>GTP</name>
        <dbReference type="ChEBI" id="CHEBI:37565"/>
    </ligand>
</feature>
<feature type="binding site" evidence="8">
    <location>
        <begin position="151"/>
        <end position="152"/>
    </location>
    <ligand>
        <name>GTP</name>
        <dbReference type="ChEBI" id="CHEBI:37565"/>
    </ligand>
</feature>
<dbReference type="Pfam" id="PF00503">
    <property type="entry name" value="G-alpha"/>
    <property type="match status" value="1"/>
</dbReference>
<evidence type="ECO:0000256" key="9">
    <source>
        <dbReference type="PIRSR" id="PIRSR601019-2"/>
    </source>
</evidence>
<feature type="binding site" evidence="8">
    <location>
        <begin position="201"/>
        <end position="205"/>
    </location>
    <ligand>
        <name>GTP</name>
        <dbReference type="ChEBI" id="CHEBI:37565"/>
    </ligand>
</feature>
<dbReference type="SUPFAM" id="SSF47895">
    <property type="entry name" value="Transducin (alpha subunit), insertion domain"/>
    <property type="match status" value="1"/>
</dbReference>
<protein>
    <recommendedName>
        <fullName evidence="12">Guanine nucleotide-binding protein subunit alpha</fullName>
    </recommendedName>
</protein>
<dbReference type="PRINTS" id="PR01241">
    <property type="entry name" value="GPROTEINAFNG"/>
</dbReference>
<dbReference type="PANTHER" id="PTHR10218">
    <property type="entry name" value="GTP-BINDING PROTEIN ALPHA SUBUNIT"/>
    <property type="match status" value="1"/>
</dbReference>
<evidence type="ECO:0000256" key="6">
    <source>
        <dbReference type="ARBA" id="ARBA00023139"/>
    </source>
</evidence>
<dbReference type="InterPro" id="IPR011025">
    <property type="entry name" value="GproteinA_insert"/>
</dbReference>
<dbReference type="Gene3D" id="3.40.50.300">
    <property type="entry name" value="P-loop containing nucleotide triphosphate hydrolases"/>
    <property type="match status" value="1"/>
</dbReference>
<dbReference type="PRINTS" id="PR00318">
    <property type="entry name" value="GPROTEINA"/>
</dbReference>
<dbReference type="OrthoDB" id="5817230at2759"/>
<dbReference type="GO" id="GO:0046872">
    <property type="term" value="F:metal ion binding"/>
    <property type="evidence" value="ECO:0007669"/>
    <property type="project" value="UniProtKB-KW"/>
</dbReference>
<comment type="caution">
    <text evidence="10">The sequence shown here is derived from an EMBL/GenBank/DDBJ whole genome shotgun (WGS) entry which is preliminary data.</text>
</comment>
<dbReference type="GO" id="GO:0003924">
    <property type="term" value="F:GTPase activity"/>
    <property type="evidence" value="ECO:0007669"/>
    <property type="project" value="InterPro"/>
</dbReference>
<dbReference type="PROSITE" id="PS51882">
    <property type="entry name" value="G_ALPHA"/>
    <property type="match status" value="1"/>
</dbReference>
<keyword evidence="3 8" id="KW-0547">Nucleotide-binding</keyword>
<feature type="binding site" evidence="8">
    <location>
        <begin position="42"/>
        <end position="47"/>
    </location>
    <ligand>
        <name>GTP</name>
        <dbReference type="ChEBI" id="CHEBI:37565"/>
    </ligand>
</feature>
<keyword evidence="6" id="KW-0564">Palmitate</keyword>
<dbReference type="InterPro" id="IPR027417">
    <property type="entry name" value="P-loop_NTPase"/>
</dbReference>
<dbReference type="EMBL" id="JMKJ01000444">
    <property type="protein sequence ID" value="KGG50963.1"/>
    <property type="molecule type" value="Genomic_DNA"/>
</dbReference>
<dbReference type="GO" id="GO:0001664">
    <property type="term" value="F:G protein-coupled receptor binding"/>
    <property type="evidence" value="ECO:0007669"/>
    <property type="project" value="InterPro"/>
</dbReference>
<evidence type="ECO:0000256" key="4">
    <source>
        <dbReference type="ARBA" id="ARBA00022842"/>
    </source>
</evidence>
<evidence type="ECO:0000256" key="2">
    <source>
        <dbReference type="ARBA" id="ARBA00022723"/>
    </source>
</evidence>
<keyword evidence="1" id="KW-0519">Myristate</keyword>
<dbReference type="GO" id="GO:0007188">
    <property type="term" value="P:adenylate cyclase-modulating G protein-coupled receptor signaling pathway"/>
    <property type="evidence" value="ECO:0007669"/>
    <property type="project" value="TreeGrafter"/>
</dbReference>
<dbReference type="GO" id="GO:0005525">
    <property type="term" value="F:GTP binding"/>
    <property type="evidence" value="ECO:0007669"/>
    <property type="project" value="UniProtKB-KW"/>
</dbReference>
<organism evidence="10 11">
    <name type="scientific">Mitosporidium daphniae</name>
    <dbReference type="NCBI Taxonomy" id="1485682"/>
    <lineage>
        <taxon>Eukaryota</taxon>
        <taxon>Fungi</taxon>
        <taxon>Fungi incertae sedis</taxon>
        <taxon>Microsporidia</taxon>
        <taxon>Mitosporidium</taxon>
    </lineage>
</organism>
<dbReference type="GeneID" id="25260183"/>
<dbReference type="GO" id="GO:0032502">
    <property type="term" value="P:developmental process"/>
    <property type="evidence" value="ECO:0007669"/>
    <property type="project" value="UniProtKB-ARBA"/>
</dbReference>
<feature type="binding site" evidence="9">
    <location>
        <position position="182"/>
    </location>
    <ligand>
        <name>Mg(2+)</name>
        <dbReference type="ChEBI" id="CHEBI:18420"/>
    </ligand>
</feature>
<dbReference type="Gene3D" id="1.10.400.10">
    <property type="entry name" value="GI Alpha 1, domain 2-like"/>
    <property type="match status" value="1"/>
</dbReference>
<dbReference type="InterPro" id="IPR002975">
    <property type="entry name" value="Fungi_Gprotein_alpha"/>
</dbReference>
<keyword evidence="5 8" id="KW-0342">GTP-binding</keyword>
<dbReference type="CDD" id="cd00066">
    <property type="entry name" value="G-alpha"/>
    <property type="match status" value="1"/>
</dbReference>
<dbReference type="RefSeq" id="XP_013237390.1">
    <property type="nucleotide sequence ID" value="XM_013381936.1"/>
</dbReference>
<keyword evidence="11" id="KW-1185">Reference proteome</keyword>
<dbReference type="GO" id="GO:0031683">
    <property type="term" value="F:G-protein beta/gamma-subunit complex binding"/>
    <property type="evidence" value="ECO:0007669"/>
    <property type="project" value="InterPro"/>
</dbReference>
<evidence type="ECO:0000256" key="1">
    <source>
        <dbReference type="ARBA" id="ARBA00022707"/>
    </source>
</evidence>
<keyword evidence="6" id="KW-0449">Lipoprotein</keyword>
<dbReference type="AlphaFoldDB" id="A0A098VPL4"/>
<evidence type="ECO:0000256" key="3">
    <source>
        <dbReference type="ARBA" id="ARBA00022741"/>
    </source>
</evidence>
<feature type="binding site" evidence="9">
    <location>
        <position position="46"/>
    </location>
    <ligand>
        <name>Mg(2+)</name>
        <dbReference type="ChEBI" id="CHEBI:18420"/>
    </ligand>
</feature>
<name>A0A098VPL4_9MICR</name>
<sequence length="354" mass="39964">MGNCIGQHSEEYIRNREIEQSLKKDKRVQDDAVKLLLLGAGESGKTTILKQMRMIHSHGFTSEERNDARTLVYSNVIESMQIILTAMEPSNLDIPLENEKNDSMASLVKKAIPPVSGAPLPSALGQALKILSKDAGVKKCMARSSSFQLLDSAPYFFSELGRISSPDYIPTDQDILRTRQKSTGVTEFNFTIGDLTYKMLDVGGQRSERKKWIHCFDNVTAIVFLVAISEYDQMLMEDESVNRMQEALSLFDSICNSRWFLNTSIILFLNKIDLFREKIQKVPLEATFPMYTGGPDFDAGCKFMADMFLRLNKTGRKTIYPHLTCATDTTQIKFVMNAVNKIIIDKLLQEADLI</sequence>